<gene>
    <name evidence="2" type="ORF">GCM10010171_45460</name>
</gene>
<keyword evidence="1" id="KW-0472">Membrane</keyword>
<protein>
    <recommendedName>
        <fullName evidence="4">MotA/TolQ/ExbB proton channel domain-containing protein</fullName>
    </recommendedName>
</protein>
<comment type="caution">
    <text evidence="2">The sequence shown here is derived from an EMBL/GenBank/DDBJ whole genome shotgun (WGS) entry which is preliminary data.</text>
</comment>
<dbReference type="EMBL" id="BMRB01000004">
    <property type="protein sequence ID" value="GGS45300.1"/>
    <property type="molecule type" value="Genomic_DNA"/>
</dbReference>
<feature type="transmembrane region" description="Helical" evidence="1">
    <location>
        <begin position="219"/>
        <end position="240"/>
    </location>
</feature>
<sequence>MTALPSGPGAHTTTKNVRPFLITGVLAAALTALCAPLGLFDWIPVIGPLVERDGLVSFIATLILAATLWIMLFALARRAAGSMEHRAIAQLRATLREWRAGGDPQHLAGALWTRLRTVRAENSVVGRRISAWATRPGSGSEDAVTALAARSELDHALSEVSFVPARAVVWALPALGFLGTAAEMSRAVGGLGTSVGQTTSYADLRNALVGNVIPPLADAFGVTLFALGASVLCHLVLTWVSAREQRILLDVEEATLELLATGGQRPAPASAATLNGELTMLSRELSMTRTAMTTSASQVAQLDLRGLADLQQLGQLPALLRSVDQRLGQIHAELQRDLVLTRLGSLENRG</sequence>
<evidence type="ECO:0008006" key="4">
    <source>
        <dbReference type="Google" id="ProtNLM"/>
    </source>
</evidence>
<organism evidence="2 3">
    <name type="scientific">Actinokineospora fastidiosa</name>
    <dbReference type="NCBI Taxonomy" id="1816"/>
    <lineage>
        <taxon>Bacteria</taxon>
        <taxon>Bacillati</taxon>
        <taxon>Actinomycetota</taxon>
        <taxon>Actinomycetes</taxon>
        <taxon>Pseudonocardiales</taxon>
        <taxon>Pseudonocardiaceae</taxon>
        <taxon>Actinokineospora</taxon>
    </lineage>
</organism>
<keyword evidence="1" id="KW-1133">Transmembrane helix</keyword>
<reference evidence="2" key="1">
    <citation type="journal article" date="2014" name="Int. J. Syst. Evol. Microbiol.">
        <title>Complete genome sequence of Corynebacterium casei LMG S-19264T (=DSM 44701T), isolated from a smear-ripened cheese.</title>
        <authorList>
            <consortium name="US DOE Joint Genome Institute (JGI-PGF)"/>
            <person name="Walter F."/>
            <person name="Albersmeier A."/>
            <person name="Kalinowski J."/>
            <person name="Ruckert C."/>
        </authorList>
    </citation>
    <scope>NUCLEOTIDE SEQUENCE</scope>
    <source>
        <strain evidence="2">JCM 3276</strain>
    </source>
</reference>
<keyword evidence="3" id="KW-1185">Reference proteome</keyword>
<evidence type="ECO:0000313" key="2">
    <source>
        <dbReference type="EMBL" id="GGS45300.1"/>
    </source>
</evidence>
<feature type="transmembrane region" description="Helical" evidence="1">
    <location>
        <begin position="20"/>
        <end position="43"/>
    </location>
</feature>
<reference evidence="2" key="2">
    <citation type="submission" date="2020-09" db="EMBL/GenBank/DDBJ databases">
        <authorList>
            <person name="Sun Q."/>
            <person name="Ohkuma M."/>
        </authorList>
    </citation>
    <scope>NUCLEOTIDE SEQUENCE</scope>
    <source>
        <strain evidence="2">JCM 3276</strain>
    </source>
</reference>
<evidence type="ECO:0000313" key="3">
    <source>
        <dbReference type="Proteomes" id="UP000660680"/>
    </source>
</evidence>
<dbReference type="AlphaFoldDB" id="A0A918GLT7"/>
<keyword evidence="1" id="KW-0812">Transmembrane</keyword>
<dbReference type="RefSeq" id="WP_189212599.1">
    <property type="nucleotide sequence ID" value="NZ_BMRB01000004.1"/>
</dbReference>
<name>A0A918GLT7_9PSEU</name>
<accession>A0A918GLT7</accession>
<proteinExistence type="predicted"/>
<feature type="transmembrane region" description="Helical" evidence="1">
    <location>
        <begin position="55"/>
        <end position="76"/>
    </location>
</feature>
<feature type="transmembrane region" description="Helical" evidence="1">
    <location>
        <begin position="160"/>
        <end position="182"/>
    </location>
</feature>
<dbReference type="Proteomes" id="UP000660680">
    <property type="component" value="Unassembled WGS sequence"/>
</dbReference>
<evidence type="ECO:0000256" key="1">
    <source>
        <dbReference type="SAM" id="Phobius"/>
    </source>
</evidence>